<keyword evidence="4 10" id="KW-0067">ATP-binding</keyword>
<evidence type="ECO:0000256" key="5">
    <source>
        <dbReference type="ARBA" id="ARBA00022989"/>
    </source>
</evidence>
<proteinExistence type="predicted"/>
<feature type="transmembrane region" description="Helical" evidence="7">
    <location>
        <begin position="174"/>
        <end position="194"/>
    </location>
</feature>
<dbReference type="PANTHER" id="PTHR43394">
    <property type="entry name" value="ATP-DEPENDENT PERMEASE MDL1, MITOCHONDRIAL"/>
    <property type="match status" value="1"/>
</dbReference>
<keyword evidence="5 7" id="KW-1133">Transmembrane helix</keyword>
<dbReference type="Proteomes" id="UP001303407">
    <property type="component" value="Chromosome"/>
</dbReference>
<evidence type="ECO:0000259" key="9">
    <source>
        <dbReference type="PROSITE" id="PS50929"/>
    </source>
</evidence>
<gene>
    <name evidence="10" type="ORF">RHP49_14080</name>
</gene>
<evidence type="ECO:0000256" key="6">
    <source>
        <dbReference type="ARBA" id="ARBA00023136"/>
    </source>
</evidence>
<dbReference type="InterPro" id="IPR036640">
    <property type="entry name" value="ABC1_TM_sf"/>
</dbReference>
<dbReference type="SUPFAM" id="SSF52540">
    <property type="entry name" value="P-loop containing nucleoside triphosphate hydrolases"/>
    <property type="match status" value="1"/>
</dbReference>
<dbReference type="PROSITE" id="PS50893">
    <property type="entry name" value="ABC_TRANSPORTER_2"/>
    <property type="match status" value="1"/>
</dbReference>
<feature type="domain" description="ABC transporter" evidence="8">
    <location>
        <begin position="352"/>
        <end position="586"/>
    </location>
</feature>
<comment type="subcellular location">
    <subcellularLocation>
        <location evidence="1">Cell membrane</location>
        <topology evidence="1">Multi-pass membrane protein</topology>
    </subcellularLocation>
</comment>
<dbReference type="PROSITE" id="PS00211">
    <property type="entry name" value="ABC_TRANSPORTER_1"/>
    <property type="match status" value="1"/>
</dbReference>
<feature type="transmembrane region" description="Helical" evidence="7">
    <location>
        <begin position="72"/>
        <end position="93"/>
    </location>
</feature>
<keyword evidence="2 7" id="KW-0812">Transmembrane</keyword>
<feature type="domain" description="ABC transmembrane type-1" evidence="9">
    <location>
        <begin position="36"/>
        <end position="318"/>
    </location>
</feature>
<evidence type="ECO:0000313" key="11">
    <source>
        <dbReference type="Proteomes" id="UP001303407"/>
    </source>
</evidence>
<keyword evidence="11" id="KW-1185">Reference proteome</keyword>
<evidence type="ECO:0000313" key="10">
    <source>
        <dbReference type="EMBL" id="WNH12016.1"/>
    </source>
</evidence>
<dbReference type="PANTHER" id="PTHR43394:SF1">
    <property type="entry name" value="ATP-BINDING CASSETTE SUB-FAMILY B MEMBER 10, MITOCHONDRIAL"/>
    <property type="match status" value="1"/>
</dbReference>
<reference evidence="10 11" key="1">
    <citation type="submission" date="2023-09" db="EMBL/GenBank/DDBJ databases">
        <title>Thalassobella suaedae gen. nov., sp. nov., a marine bacterium of the family Flavobacteriaceae isolated from a halophyte Suaeda japonica.</title>
        <authorList>
            <person name="Lee S.Y."/>
            <person name="Hwang C.Y."/>
        </authorList>
    </citation>
    <scope>NUCLEOTIDE SEQUENCE [LARGE SCALE GENOMIC DNA]</scope>
    <source>
        <strain evidence="10 11">HL-DH10</strain>
    </source>
</reference>
<dbReference type="Pfam" id="PF00664">
    <property type="entry name" value="ABC_membrane"/>
    <property type="match status" value="1"/>
</dbReference>
<name>A0ABY9Y1S1_9FLAO</name>
<keyword evidence="3" id="KW-0547">Nucleotide-binding</keyword>
<dbReference type="RefSeq" id="WP_415861995.1">
    <property type="nucleotide sequence ID" value="NZ_CP134536.1"/>
</dbReference>
<dbReference type="GO" id="GO:0005524">
    <property type="term" value="F:ATP binding"/>
    <property type="evidence" value="ECO:0007669"/>
    <property type="project" value="UniProtKB-KW"/>
</dbReference>
<accession>A0ABY9Y1S1</accession>
<dbReference type="SMART" id="SM00382">
    <property type="entry name" value="AAA"/>
    <property type="match status" value="1"/>
</dbReference>
<evidence type="ECO:0000256" key="4">
    <source>
        <dbReference type="ARBA" id="ARBA00022840"/>
    </source>
</evidence>
<dbReference type="Gene3D" id="1.20.1560.10">
    <property type="entry name" value="ABC transporter type 1, transmembrane domain"/>
    <property type="match status" value="1"/>
</dbReference>
<dbReference type="InterPro" id="IPR011527">
    <property type="entry name" value="ABC1_TM_dom"/>
</dbReference>
<dbReference type="InterPro" id="IPR039421">
    <property type="entry name" value="Type_1_exporter"/>
</dbReference>
<feature type="transmembrane region" description="Helical" evidence="7">
    <location>
        <begin position="34"/>
        <end position="52"/>
    </location>
</feature>
<dbReference type="InterPro" id="IPR003439">
    <property type="entry name" value="ABC_transporter-like_ATP-bd"/>
</dbReference>
<feature type="transmembrane region" description="Helical" evidence="7">
    <location>
        <begin position="265"/>
        <end position="283"/>
    </location>
</feature>
<dbReference type="SUPFAM" id="SSF90123">
    <property type="entry name" value="ABC transporter transmembrane region"/>
    <property type="match status" value="1"/>
</dbReference>
<dbReference type="Pfam" id="PF00005">
    <property type="entry name" value="ABC_tran"/>
    <property type="match status" value="1"/>
</dbReference>
<evidence type="ECO:0000256" key="1">
    <source>
        <dbReference type="ARBA" id="ARBA00004651"/>
    </source>
</evidence>
<protein>
    <submittedName>
        <fullName evidence="10">ABC transporter ATP-binding protein</fullName>
    </submittedName>
</protein>
<feature type="transmembrane region" description="Helical" evidence="7">
    <location>
        <begin position="145"/>
        <end position="168"/>
    </location>
</feature>
<evidence type="ECO:0000256" key="3">
    <source>
        <dbReference type="ARBA" id="ARBA00022741"/>
    </source>
</evidence>
<dbReference type="InterPro" id="IPR017871">
    <property type="entry name" value="ABC_transporter-like_CS"/>
</dbReference>
<dbReference type="EMBL" id="CP134536">
    <property type="protein sequence ID" value="WNH12016.1"/>
    <property type="molecule type" value="Genomic_DNA"/>
</dbReference>
<evidence type="ECO:0000259" key="8">
    <source>
        <dbReference type="PROSITE" id="PS50893"/>
    </source>
</evidence>
<organism evidence="10 11">
    <name type="scientific">Thalassobellus suaedae</name>
    <dbReference type="NCBI Taxonomy" id="3074124"/>
    <lineage>
        <taxon>Bacteria</taxon>
        <taxon>Pseudomonadati</taxon>
        <taxon>Bacteroidota</taxon>
        <taxon>Flavobacteriia</taxon>
        <taxon>Flavobacteriales</taxon>
        <taxon>Flavobacteriaceae</taxon>
        <taxon>Thalassobellus</taxon>
    </lineage>
</organism>
<evidence type="ECO:0000256" key="2">
    <source>
        <dbReference type="ARBA" id="ARBA00022692"/>
    </source>
</evidence>
<dbReference type="InterPro" id="IPR003593">
    <property type="entry name" value="AAA+_ATPase"/>
</dbReference>
<evidence type="ECO:0000256" key="7">
    <source>
        <dbReference type="SAM" id="Phobius"/>
    </source>
</evidence>
<sequence length="590" mass="65240">MQHLKESPKDKTKTKSKVTMAQAFKTIIWPRRNLVFIGLILIVIRSLSGLILPWQSKVLLDEVVPNKDYTQLYYLIGIVIAAITIQAVTSFLLTRILSVQAQYLISELRAQVQKKVLSLPISFFDNTKSGALVSRIMSDVEGVRNLIGTGLVQLVGGSFTAIVSLIILIKLNPWMTLFVFVPLSIFGYIALRAFKYIRPIFRKRGKINAEVKGRLTETLSGVRVIKAFNAEQQENDVFEKGVDKLFQNVKKSLTATAFMTSSSTFLIGVATTGIMGIGGYYMILGEMTTGEFLFFTLILGFMIAPIVQMSNIGSQLTEALAGLDRTEELMNMTAEEDAQERNIQLETLKGDLEFDDVSFSYEEGKEVLNHINFKAPAGSVIALVGSSGSGKSTIAGLSATFLTPKSGKVTIDNQDLSKVNLSSYRQYLGVVLQDEFLFEGTIKENIMFPRPNATEAELQNAVKAAYVNEFTDRFDEGLDTLIGERGVKLSGGQRQRLAIARAILANPKIIILDEATSSLDTESEALIQKSLAELIKDRTTIVIAHRLSTIRKADQILVIEAGHIVERGTHDELIASGGRYYDLYTYQAKI</sequence>
<keyword evidence="6 7" id="KW-0472">Membrane</keyword>
<dbReference type="PROSITE" id="PS50929">
    <property type="entry name" value="ABC_TM1F"/>
    <property type="match status" value="1"/>
</dbReference>
<dbReference type="InterPro" id="IPR027417">
    <property type="entry name" value="P-loop_NTPase"/>
</dbReference>
<dbReference type="CDD" id="cd07346">
    <property type="entry name" value="ABC_6TM_exporters"/>
    <property type="match status" value="1"/>
</dbReference>
<dbReference type="Gene3D" id="3.40.50.300">
    <property type="entry name" value="P-loop containing nucleotide triphosphate hydrolases"/>
    <property type="match status" value="1"/>
</dbReference>